<dbReference type="PANTHER" id="PTHR47197:SF3">
    <property type="entry name" value="DIHYDRO-HEME D1 DEHYDROGENASE"/>
    <property type="match status" value="1"/>
</dbReference>
<sequence length="374" mass="39574">MLSRRFKSAGLVVTMAVATALTVATVGVGVAQAAPPGGQPGELYIPEVDNDTVAVMDTVTHQITHRIPMRQPVGFSHPAVLAVTPDHSKIYSDNFSVAGLPTVGVIDTKTKTAKTIPIFTVALGIFLSPNGKQILVPELGFTIEVIDIATDKIVKTWHYGDVPAGAFPGPDGLVYVGFVSGLIAAIDPNDGHIVKRPIWSGGVATFWYSFANGGHKLYTDTINSIGVIDVDKWELVKTIPTTKDGIGKLTNPGAFVSEVTPDGKKLYVTTFGGAEGTMVIDTATDQWVDTIPMEGAQIGLTFSPDGKRAYISDSASFTNLPTPVGELTIFNLMVSLGQFVYGPGRLVVVDTATNKIIDVVPTEKIPGIPAFIPK</sequence>
<keyword evidence="1" id="KW-0732">Signal</keyword>
<dbReference type="AlphaFoldDB" id="A0A5A7S9X7"/>
<dbReference type="InterPro" id="IPR051200">
    <property type="entry name" value="Host-pathogen_enzymatic-act"/>
</dbReference>
<evidence type="ECO:0000313" key="2">
    <source>
        <dbReference type="EMBL" id="KAA0021345.1"/>
    </source>
</evidence>
<evidence type="ECO:0000256" key="1">
    <source>
        <dbReference type="SAM" id="SignalP"/>
    </source>
</evidence>
<protein>
    <submittedName>
        <fullName evidence="2">YncE family protein</fullName>
    </submittedName>
</protein>
<feature type="chain" id="PRO_5022839512" evidence="1">
    <location>
        <begin position="34"/>
        <end position="374"/>
    </location>
</feature>
<dbReference type="OrthoDB" id="2633250at2"/>
<gene>
    <name evidence="2" type="ORF">FOY51_19040</name>
</gene>
<dbReference type="RefSeq" id="WP_149431849.1">
    <property type="nucleotide sequence ID" value="NZ_VLNY01000010.1"/>
</dbReference>
<organism evidence="2 3">
    <name type="scientific">Antrihabitans cavernicola</name>
    <dbReference type="NCBI Taxonomy" id="2495913"/>
    <lineage>
        <taxon>Bacteria</taxon>
        <taxon>Bacillati</taxon>
        <taxon>Actinomycetota</taxon>
        <taxon>Actinomycetes</taxon>
        <taxon>Mycobacteriales</taxon>
        <taxon>Nocardiaceae</taxon>
        <taxon>Antrihabitans</taxon>
    </lineage>
</organism>
<evidence type="ECO:0000313" key="3">
    <source>
        <dbReference type="Proteomes" id="UP000322244"/>
    </source>
</evidence>
<feature type="signal peptide" evidence="1">
    <location>
        <begin position="1"/>
        <end position="33"/>
    </location>
</feature>
<reference evidence="2 3" key="1">
    <citation type="submission" date="2019-07" db="EMBL/GenBank/DDBJ databases">
        <title>Rhodococcus cavernicolus sp. nov., isolated from a cave.</title>
        <authorList>
            <person name="Lee S.D."/>
        </authorList>
    </citation>
    <scope>NUCLEOTIDE SEQUENCE [LARGE SCALE GENOMIC DNA]</scope>
    <source>
        <strain evidence="2 3">C1-24</strain>
    </source>
</reference>
<dbReference type="InterPro" id="IPR011048">
    <property type="entry name" value="Haem_d1_sf"/>
</dbReference>
<dbReference type="EMBL" id="VLNY01000010">
    <property type="protein sequence ID" value="KAA0021345.1"/>
    <property type="molecule type" value="Genomic_DNA"/>
</dbReference>
<dbReference type="InterPro" id="IPR015943">
    <property type="entry name" value="WD40/YVTN_repeat-like_dom_sf"/>
</dbReference>
<keyword evidence="3" id="KW-1185">Reference proteome</keyword>
<proteinExistence type="predicted"/>
<accession>A0A5A7S9X7</accession>
<dbReference type="PANTHER" id="PTHR47197">
    <property type="entry name" value="PROTEIN NIRF"/>
    <property type="match status" value="1"/>
</dbReference>
<name>A0A5A7S9X7_9NOCA</name>
<comment type="caution">
    <text evidence="2">The sequence shown here is derived from an EMBL/GenBank/DDBJ whole genome shotgun (WGS) entry which is preliminary data.</text>
</comment>
<dbReference type="Gene3D" id="2.130.10.10">
    <property type="entry name" value="YVTN repeat-like/Quinoprotein amine dehydrogenase"/>
    <property type="match status" value="2"/>
</dbReference>
<dbReference type="SUPFAM" id="SSF51004">
    <property type="entry name" value="C-terminal (heme d1) domain of cytochrome cd1-nitrite reductase"/>
    <property type="match status" value="1"/>
</dbReference>
<dbReference type="Proteomes" id="UP000322244">
    <property type="component" value="Unassembled WGS sequence"/>
</dbReference>